<dbReference type="KEGG" id="apac:S7S_14915"/>
<evidence type="ECO:0000259" key="8">
    <source>
        <dbReference type="PROSITE" id="PS50198"/>
    </source>
</evidence>
<dbReference type="InterPro" id="IPR027304">
    <property type="entry name" value="Trigger_fact/SurA_dom_sf"/>
</dbReference>
<dbReference type="RefSeq" id="WP_041026016.1">
    <property type="nucleotide sequence ID" value="NZ_CP004387.1"/>
</dbReference>
<dbReference type="Pfam" id="PF00639">
    <property type="entry name" value="Rotamase"/>
    <property type="match status" value="1"/>
</dbReference>
<protein>
    <recommendedName>
        <fullName evidence="7">Chaperone SurA</fullName>
    </recommendedName>
    <alternativeName>
        <fullName evidence="7">Peptidyl-prolyl cis-trans isomerase SurA</fullName>
        <shortName evidence="7">PPIase SurA</shortName>
        <ecNumber evidence="7">5.2.1.8</ecNumber>
    </alternativeName>
    <alternativeName>
        <fullName evidence="7">Rotamase SurA</fullName>
    </alternativeName>
</protein>
<keyword evidence="5 7" id="KW-0143">Chaperone</keyword>
<comment type="catalytic activity">
    <reaction evidence="7">
        <text>[protein]-peptidylproline (omega=180) = [protein]-peptidylproline (omega=0)</text>
        <dbReference type="Rhea" id="RHEA:16237"/>
        <dbReference type="Rhea" id="RHEA-COMP:10747"/>
        <dbReference type="Rhea" id="RHEA-COMP:10748"/>
        <dbReference type="ChEBI" id="CHEBI:83833"/>
        <dbReference type="ChEBI" id="CHEBI:83834"/>
        <dbReference type="EC" id="5.2.1.8"/>
    </reaction>
</comment>
<keyword evidence="6 7" id="KW-0413">Isomerase</keyword>
<feature type="domain" description="PpiC" evidence="8">
    <location>
        <begin position="291"/>
        <end position="390"/>
    </location>
</feature>
<dbReference type="PANTHER" id="PTHR47637">
    <property type="entry name" value="CHAPERONE SURA"/>
    <property type="match status" value="1"/>
</dbReference>
<dbReference type="GO" id="GO:0030288">
    <property type="term" value="C:outer membrane-bounded periplasmic space"/>
    <property type="evidence" value="ECO:0007669"/>
    <property type="project" value="InterPro"/>
</dbReference>
<dbReference type="InterPro" id="IPR050280">
    <property type="entry name" value="OMP_Chaperone_SurA"/>
</dbReference>
<organism evidence="9 10">
    <name type="scientific">Isoalcanivorax pacificus W11-5</name>
    <dbReference type="NCBI Taxonomy" id="391936"/>
    <lineage>
        <taxon>Bacteria</taxon>
        <taxon>Pseudomonadati</taxon>
        <taxon>Pseudomonadota</taxon>
        <taxon>Gammaproteobacteria</taxon>
        <taxon>Oceanospirillales</taxon>
        <taxon>Alcanivoracaceae</taxon>
        <taxon>Isoalcanivorax</taxon>
    </lineage>
</organism>
<dbReference type="InterPro" id="IPR000297">
    <property type="entry name" value="PPIase_PpiC"/>
</dbReference>
<accession>A0A0B4XRJ2</accession>
<keyword evidence="10" id="KW-1185">Reference proteome</keyword>
<keyword evidence="3 7" id="KW-0574">Periplasm</keyword>
<sequence>MHDKTIDATRRFGAALLLAAATLLPLQASARMEVLDRIAAVVNDSVIMESELDQRVDDLARQFLAERQQLPPRDVLRPQVLERLIMERLQLDMAERGGIRVDDNSLNQALSGIARQNNMTLDEFSSSLRADGFDWAAFREQIRGEMVINQLHQRQVARRVRITDREVERFLESEMGKQMFESEFRLGHILIGLPDDATPDQVESARNEATSLVQRIRDGADFREMAVSFSDAPQALEGGDLGWRPAAQLPTLFAEEAVRLNPGEVSEPLRAGNGFHILKLEEKRGGATQFVEQVRVRHVLIRTSALRTPSQAEQLINQLHDRVAAGEDFATVAREYSEDPGSARAGGDLGWVSQGEMVPEFENTFENTPVGELSPVFQSEFGWHFLRVEDTRTADMSDEFRVLRARQALQQRRYEEELQQWLRETRNEAYVDIRI</sequence>
<comment type="domain">
    <text evidence="7">The PPIase activity resides only in the second parvulin domain. The N-terminal region and the C-terminal tail are necessary and sufficient for the chaperone activity of SurA. The PPIase activity is dispensable for SurA to function as a chaperone. The N-terminal region and the C-terminal tail are also required for porin recognition.</text>
</comment>
<dbReference type="Gene3D" id="3.10.50.40">
    <property type="match status" value="2"/>
</dbReference>
<evidence type="ECO:0000256" key="4">
    <source>
        <dbReference type="ARBA" id="ARBA00023110"/>
    </source>
</evidence>
<dbReference type="Gene3D" id="1.10.4030.10">
    <property type="entry name" value="Porin chaperone SurA, peptide-binding domain"/>
    <property type="match status" value="1"/>
</dbReference>
<comment type="function">
    <text evidence="7">Chaperone involved in the correct folding and assembly of outer membrane proteins. Recognizes specific patterns of aromatic residues and the orientation of their side chains, which are found more frequently in integral outer membrane proteins. May act in both early periplasmic and late outer membrane-associated steps of protein maturation.</text>
</comment>
<dbReference type="GO" id="GO:0043165">
    <property type="term" value="P:Gram-negative-bacterium-type cell outer membrane assembly"/>
    <property type="evidence" value="ECO:0007669"/>
    <property type="project" value="InterPro"/>
</dbReference>
<dbReference type="EC" id="5.2.1.8" evidence="7"/>
<evidence type="ECO:0000256" key="6">
    <source>
        <dbReference type="ARBA" id="ARBA00023235"/>
    </source>
</evidence>
<name>A0A0B4XRJ2_9GAMM</name>
<dbReference type="Proteomes" id="UP000006764">
    <property type="component" value="Chromosome"/>
</dbReference>
<dbReference type="PANTHER" id="PTHR47637:SF1">
    <property type="entry name" value="CHAPERONE SURA"/>
    <property type="match status" value="1"/>
</dbReference>
<evidence type="ECO:0000256" key="2">
    <source>
        <dbReference type="ARBA" id="ARBA00022737"/>
    </source>
</evidence>
<dbReference type="InterPro" id="IPR023058">
    <property type="entry name" value="PPIase_PpiC_CS"/>
</dbReference>
<dbReference type="Pfam" id="PF13616">
    <property type="entry name" value="Rotamase_3"/>
    <property type="match status" value="1"/>
</dbReference>
<dbReference type="PROSITE" id="PS50198">
    <property type="entry name" value="PPIC_PPIASE_2"/>
    <property type="match status" value="2"/>
</dbReference>
<dbReference type="OrthoDB" id="14196at2"/>
<dbReference type="AlphaFoldDB" id="A0A0B4XRJ2"/>
<dbReference type="SUPFAM" id="SSF109998">
    <property type="entry name" value="Triger factor/SurA peptide-binding domain-like"/>
    <property type="match status" value="1"/>
</dbReference>
<evidence type="ECO:0000256" key="7">
    <source>
        <dbReference type="HAMAP-Rule" id="MF_01183"/>
    </source>
</evidence>
<dbReference type="GO" id="GO:0006457">
    <property type="term" value="P:protein folding"/>
    <property type="evidence" value="ECO:0007669"/>
    <property type="project" value="UniProtKB-UniRule"/>
</dbReference>
<dbReference type="PROSITE" id="PS01096">
    <property type="entry name" value="PPIC_PPIASE_1"/>
    <property type="match status" value="1"/>
</dbReference>
<comment type="subcellular location">
    <subcellularLocation>
        <location evidence="7">Periplasm</location>
    </subcellularLocation>
    <text evidence="7">Is capable of associating with the outer membrane.</text>
</comment>
<dbReference type="GO" id="GO:0051082">
    <property type="term" value="F:unfolded protein binding"/>
    <property type="evidence" value="ECO:0007669"/>
    <property type="project" value="UniProtKB-UniRule"/>
</dbReference>
<keyword evidence="4 7" id="KW-0697">Rotamase</keyword>
<dbReference type="InterPro" id="IPR015391">
    <property type="entry name" value="SurA_N"/>
</dbReference>
<evidence type="ECO:0000256" key="5">
    <source>
        <dbReference type="ARBA" id="ARBA00023186"/>
    </source>
</evidence>
<dbReference type="InterPro" id="IPR023034">
    <property type="entry name" value="PPIase_SurA"/>
</dbReference>
<dbReference type="GO" id="GO:0003755">
    <property type="term" value="F:peptidyl-prolyl cis-trans isomerase activity"/>
    <property type="evidence" value="ECO:0007669"/>
    <property type="project" value="UniProtKB-UniRule"/>
</dbReference>
<evidence type="ECO:0000256" key="3">
    <source>
        <dbReference type="ARBA" id="ARBA00022764"/>
    </source>
</evidence>
<dbReference type="GO" id="GO:0050821">
    <property type="term" value="P:protein stabilization"/>
    <property type="evidence" value="ECO:0007669"/>
    <property type="project" value="InterPro"/>
</dbReference>
<dbReference type="HAMAP" id="MF_01183">
    <property type="entry name" value="Chaperone_SurA"/>
    <property type="match status" value="1"/>
</dbReference>
<dbReference type="GO" id="GO:0042277">
    <property type="term" value="F:peptide binding"/>
    <property type="evidence" value="ECO:0007669"/>
    <property type="project" value="InterPro"/>
</dbReference>
<dbReference type="InterPro" id="IPR046357">
    <property type="entry name" value="PPIase_dom_sf"/>
</dbReference>
<proteinExistence type="inferred from homology"/>
<evidence type="ECO:0000313" key="9">
    <source>
        <dbReference type="EMBL" id="AJD49395.1"/>
    </source>
</evidence>
<dbReference type="Pfam" id="PF09312">
    <property type="entry name" value="SurA_N"/>
    <property type="match status" value="1"/>
</dbReference>
<dbReference type="EMBL" id="CP004387">
    <property type="protein sequence ID" value="AJD49395.1"/>
    <property type="molecule type" value="Genomic_DNA"/>
</dbReference>
<dbReference type="SUPFAM" id="SSF54534">
    <property type="entry name" value="FKBP-like"/>
    <property type="match status" value="2"/>
</dbReference>
<reference evidence="9 10" key="1">
    <citation type="journal article" date="2012" name="J. Bacteriol.">
        <title>Genome sequence of an alkane-degrading bacterium, Alcanivorax pacificus type strain W11-5, isolated from deep sea sediment.</title>
        <authorList>
            <person name="Lai Q."/>
            <person name="Shao Z."/>
        </authorList>
    </citation>
    <scope>NUCLEOTIDE SEQUENCE [LARGE SCALE GENOMIC DNA]</scope>
    <source>
        <strain evidence="9 10">W11-5</strain>
    </source>
</reference>
<keyword evidence="1 7" id="KW-0732">Signal</keyword>
<dbReference type="HOGENOM" id="CLU_034646_11_0_6"/>
<dbReference type="STRING" id="391936.S7S_14915"/>
<evidence type="ECO:0000256" key="1">
    <source>
        <dbReference type="ARBA" id="ARBA00022729"/>
    </source>
</evidence>
<evidence type="ECO:0000313" key="10">
    <source>
        <dbReference type="Proteomes" id="UP000006764"/>
    </source>
</evidence>
<feature type="domain" description="PpiC" evidence="8">
    <location>
        <begin position="181"/>
        <end position="282"/>
    </location>
</feature>
<gene>
    <name evidence="7" type="primary">surA</name>
    <name evidence="9" type="ORF">S7S_14915</name>
</gene>
<keyword evidence="2 7" id="KW-0677">Repeat</keyword>